<keyword evidence="3" id="KW-0378">Hydrolase</keyword>
<dbReference type="Gene3D" id="3.40.50.1110">
    <property type="entry name" value="SGNH hydrolase"/>
    <property type="match status" value="1"/>
</dbReference>
<dbReference type="EMBL" id="JZEE01000665">
    <property type="protein sequence ID" value="KJK61612.1"/>
    <property type="molecule type" value="Genomic_DNA"/>
</dbReference>
<dbReference type="CDD" id="cd01833">
    <property type="entry name" value="XynB_like"/>
    <property type="match status" value="1"/>
</dbReference>
<dbReference type="Pfam" id="PF13472">
    <property type="entry name" value="Lipase_GDSL_2"/>
    <property type="match status" value="1"/>
</dbReference>
<gene>
    <name evidence="3" type="ORF">P875_00086926</name>
</gene>
<dbReference type="SUPFAM" id="SSF52266">
    <property type="entry name" value="SGNH hydrolase"/>
    <property type="match status" value="1"/>
</dbReference>
<dbReference type="Proteomes" id="UP000033540">
    <property type="component" value="Unassembled WGS sequence"/>
</dbReference>
<dbReference type="PANTHER" id="PTHR30383">
    <property type="entry name" value="THIOESTERASE 1/PROTEASE 1/LYSOPHOSPHOLIPASE L1"/>
    <property type="match status" value="1"/>
</dbReference>
<dbReference type="InterPro" id="IPR051532">
    <property type="entry name" value="Ester_Hydrolysis_Enzymes"/>
</dbReference>
<name>A0A0F0I4R0_ASPPU</name>
<feature type="domain" description="SGNH hydrolase-type esterase" evidence="2">
    <location>
        <begin position="52"/>
        <end position="242"/>
    </location>
</feature>
<dbReference type="STRING" id="1403190.A0A0F0I4R0"/>
<dbReference type="InterPro" id="IPR036514">
    <property type="entry name" value="SGNH_hydro_sf"/>
</dbReference>
<dbReference type="InterPro" id="IPR013830">
    <property type="entry name" value="SGNH_hydro"/>
</dbReference>
<dbReference type="FunFam" id="3.40.50.1110:FF:000020">
    <property type="entry name" value="Esterase, putative (AFU_orthologue AFUA_1G03170)"/>
    <property type="match status" value="1"/>
</dbReference>
<evidence type="ECO:0000313" key="4">
    <source>
        <dbReference type="Proteomes" id="UP000033540"/>
    </source>
</evidence>
<keyword evidence="1" id="KW-0732">Signal</keyword>
<dbReference type="PANTHER" id="PTHR30383:SF31">
    <property type="entry name" value="SGNH HYDROLASE-TYPE ESTERASE DOMAIN-CONTAINING PROTEIN-RELATED"/>
    <property type="match status" value="1"/>
</dbReference>
<evidence type="ECO:0000313" key="3">
    <source>
        <dbReference type="EMBL" id="KJK61612.1"/>
    </source>
</evidence>
<proteinExistence type="predicted"/>
<dbReference type="AlphaFoldDB" id="A0A0F0I4R0"/>
<protein>
    <submittedName>
        <fullName evidence="3">GDSL-like Lipase/Acylhydrolase</fullName>
    </submittedName>
</protein>
<dbReference type="OrthoDB" id="6123at2759"/>
<sequence length="262" mass="28682">MSQSYPLLFLWLLVLSAVSSTAIPLRTGIFAPVKGGSVTTRADKVPLRVLPLGASITWGVNSASENGYRAPLRNKLTSAGWEVDMVGTKQHGNMTDNDVEAHSGDIIDQVKAAAQGSLKYKPNVVLINAGTNDCNRNISISEAGDRMRSLIESILDAEDTQDTTIVLSTLIPSVQKQTEANRPEVNRQYRSLANNMQKEGVRIVLADMDPETDDDNNRLVYPEDYTTNGVADNTHPNEQGYAKMANVWYKAVLEASDRGFIQ</sequence>
<feature type="signal peptide" evidence="1">
    <location>
        <begin position="1"/>
        <end position="22"/>
    </location>
</feature>
<comment type="caution">
    <text evidence="3">The sequence shown here is derived from an EMBL/GenBank/DDBJ whole genome shotgun (WGS) entry which is preliminary data.</text>
</comment>
<accession>A0A0F0I4R0</accession>
<dbReference type="GO" id="GO:0004622">
    <property type="term" value="F:phosphatidylcholine lysophospholipase activity"/>
    <property type="evidence" value="ECO:0007669"/>
    <property type="project" value="TreeGrafter"/>
</dbReference>
<evidence type="ECO:0000256" key="1">
    <source>
        <dbReference type="SAM" id="SignalP"/>
    </source>
</evidence>
<organism evidence="3 4">
    <name type="scientific">Aspergillus parasiticus (strain ATCC 56775 / NRRL 5862 / SRRC 143 / SU-1)</name>
    <dbReference type="NCBI Taxonomy" id="1403190"/>
    <lineage>
        <taxon>Eukaryota</taxon>
        <taxon>Fungi</taxon>
        <taxon>Dikarya</taxon>
        <taxon>Ascomycota</taxon>
        <taxon>Pezizomycotina</taxon>
        <taxon>Eurotiomycetes</taxon>
        <taxon>Eurotiomycetidae</taxon>
        <taxon>Eurotiales</taxon>
        <taxon>Aspergillaceae</taxon>
        <taxon>Aspergillus</taxon>
        <taxon>Aspergillus subgen. Circumdati</taxon>
    </lineage>
</organism>
<feature type="chain" id="PRO_5002442821" evidence="1">
    <location>
        <begin position="23"/>
        <end position="262"/>
    </location>
</feature>
<evidence type="ECO:0000259" key="2">
    <source>
        <dbReference type="Pfam" id="PF13472"/>
    </source>
</evidence>
<reference evidence="3 4" key="1">
    <citation type="submission" date="2015-02" db="EMBL/GenBank/DDBJ databases">
        <title>Draft genome sequence of Aspergillus parasiticus SU-1.</title>
        <authorList>
            <person name="Yu J."/>
            <person name="Fedorova N."/>
            <person name="Yin Y."/>
            <person name="Losada L."/>
            <person name="Zafar N."/>
            <person name="Taujale R."/>
            <person name="Ehrlich K.C."/>
            <person name="Bhatnagar D."/>
            <person name="Cleveland T.E."/>
            <person name="Bennett J.W."/>
            <person name="Nierman W.C."/>
        </authorList>
    </citation>
    <scope>NUCLEOTIDE SEQUENCE [LARGE SCALE GENOMIC DNA]</scope>
    <source>
        <strain evidence="4">ATCC 56775 / NRRL 5862 / SRRC 143 / SU-1</strain>
    </source>
</reference>